<dbReference type="PANTHER" id="PTHR10434:SF64">
    <property type="entry name" value="1-ACYL-SN-GLYCEROL-3-PHOSPHATE ACYLTRANSFERASE-RELATED"/>
    <property type="match status" value="1"/>
</dbReference>
<dbReference type="GO" id="GO:0006654">
    <property type="term" value="P:phosphatidic acid biosynthetic process"/>
    <property type="evidence" value="ECO:0007669"/>
    <property type="project" value="TreeGrafter"/>
</dbReference>
<feature type="transmembrane region" description="Helical" evidence="6">
    <location>
        <begin position="272"/>
        <end position="296"/>
    </location>
</feature>
<feature type="transmembrane region" description="Helical" evidence="6">
    <location>
        <begin position="6"/>
        <end position="32"/>
    </location>
</feature>
<evidence type="ECO:0000313" key="8">
    <source>
        <dbReference type="EMBL" id="CAD8294404.1"/>
    </source>
</evidence>
<comment type="pathway">
    <text evidence="1">Lipid metabolism.</text>
</comment>
<protein>
    <recommendedName>
        <fullName evidence="7">Phospholipid/glycerol acyltransferase domain-containing protein</fullName>
    </recommendedName>
</protein>
<keyword evidence="6" id="KW-0472">Membrane</keyword>
<dbReference type="SMART" id="SM00563">
    <property type="entry name" value="PlsC"/>
    <property type="match status" value="1"/>
</dbReference>
<accession>A0A7R9VG05</accession>
<evidence type="ECO:0000256" key="5">
    <source>
        <dbReference type="ARBA" id="ARBA00023315"/>
    </source>
</evidence>
<organism evidence="8">
    <name type="scientific">Chlamydomonas euryale</name>
    <dbReference type="NCBI Taxonomy" id="1486919"/>
    <lineage>
        <taxon>Eukaryota</taxon>
        <taxon>Viridiplantae</taxon>
        <taxon>Chlorophyta</taxon>
        <taxon>core chlorophytes</taxon>
        <taxon>Chlorophyceae</taxon>
        <taxon>CS clade</taxon>
        <taxon>Chlamydomonadales</taxon>
        <taxon>Chlamydomonadaceae</taxon>
        <taxon>Chlamydomonas</taxon>
    </lineage>
</organism>
<keyword evidence="2" id="KW-0444">Lipid biosynthesis</keyword>
<keyword evidence="3" id="KW-0808">Transferase</keyword>
<reference evidence="8" key="1">
    <citation type="submission" date="2021-01" db="EMBL/GenBank/DDBJ databases">
        <authorList>
            <person name="Corre E."/>
            <person name="Pelletier E."/>
            <person name="Niang G."/>
            <person name="Scheremetjew M."/>
            <person name="Finn R."/>
            <person name="Kale V."/>
            <person name="Holt S."/>
            <person name="Cochrane G."/>
            <person name="Meng A."/>
            <person name="Brown T."/>
            <person name="Cohen L."/>
        </authorList>
    </citation>
    <scope>NUCLEOTIDE SEQUENCE</scope>
    <source>
        <strain evidence="8">CCMP219</strain>
    </source>
</reference>
<evidence type="ECO:0000256" key="6">
    <source>
        <dbReference type="SAM" id="Phobius"/>
    </source>
</evidence>
<feature type="domain" description="Phospholipid/glycerol acyltransferase" evidence="7">
    <location>
        <begin position="73"/>
        <end position="191"/>
    </location>
</feature>
<name>A0A7R9VG05_9CHLO</name>
<evidence type="ECO:0000256" key="2">
    <source>
        <dbReference type="ARBA" id="ARBA00022516"/>
    </source>
</evidence>
<feature type="transmembrane region" description="Helical" evidence="6">
    <location>
        <begin position="103"/>
        <end position="124"/>
    </location>
</feature>
<dbReference type="GO" id="GO:0003841">
    <property type="term" value="F:1-acylglycerol-3-phosphate O-acyltransferase activity"/>
    <property type="evidence" value="ECO:0007669"/>
    <property type="project" value="TreeGrafter"/>
</dbReference>
<dbReference type="InterPro" id="IPR002123">
    <property type="entry name" value="Plipid/glycerol_acylTrfase"/>
</dbReference>
<dbReference type="PANTHER" id="PTHR10434">
    <property type="entry name" value="1-ACYL-SN-GLYCEROL-3-PHOSPHATE ACYLTRANSFERASE"/>
    <property type="match status" value="1"/>
</dbReference>
<evidence type="ECO:0000256" key="3">
    <source>
        <dbReference type="ARBA" id="ARBA00022679"/>
    </source>
</evidence>
<sequence length="334" mass="37345">MAASGFLTAPFCIATVFVLYWSIALGCLVGRIRFWDFKGGRNDTHSWAIAMNAVLGVKYLKVGTNSLYKDGRCVYLCNHRSWADFFVDIYLTEGLAQPMARTMVYIAFPMFMTSVFFLKGVVLFKRGAIADKVKFNAWLDSKLTSSPAQNLLVYPEGHRSIQPKSLSLKRGMLYYAHSRGLPVQVIMARGKELILSEKKCRAGYGVHLPVAFSELVSSEGRTFDEFAAAVQSTWDKTWSTAYGVDLKGLRPLQQQDVPLHDYPVQTRYRQGAWCIVCIVGFAFALWLWYAALAWAISWLPSVLQVVGWVAVAAFFGLSVHASIIDNDAMNTKVA</sequence>
<evidence type="ECO:0000256" key="4">
    <source>
        <dbReference type="ARBA" id="ARBA00023098"/>
    </source>
</evidence>
<evidence type="ECO:0000259" key="7">
    <source>
        <dbReference type="SMART" id="SM00563"/>
    </source>
</evidence>
<proteinExistence type="predicted"/>
<keyword evidence="6" id="KW-0812">Transmembrane</keyword>
<gene>
    <name evidence="8" type="ORF">CEUR00632_LOCUS12510</name>
</gene>
<dbReference type="Pfam" id="PF01553">
    <property type="entry name" value="Acyltransferase"/>
    <property type="match status" value="1"/>
</dbReference>
<dbReference type="SUPFAM" id="SSF69593">
    <property type="entry name" value="Glycerol-3-phosphate (1)-acyltransferase"/>
    <property type="match status" value="1"/>
</dbReference>
<feature type="transmembrane region" description="Helical" evidence="6">
    <location>
        <begin position="302"/>
        <end position="324"/>
    </location>
</feature>
<keyword evidence="6" id="KW-1133">Transmembrane helix</keyword>
<keyword evidence="4" id="KW-0443">Lipid metabolism</keyword>
<dbReference type="EMBL" id="HBEC01027122">
    <property type="protein sequence ID" value="CAD8294404.1"/>
    <property type="molecule type" value="Transcribed_RNA"/>
</dbReference>
<dbReference type="AlphaFoldDB" id="A0A7R9VG05"/>
<keyword evidence="5" id="KW-0012">Acyltransferase</keyword>
<evidence type="ECO:0000256" key="1">
    <source>
        <dbReference type="ARBA" id="ARBA00005189"/>
    </source>
</evidence>